<dbReference type="EMBL" id="LKEA01000002">
    <property type="protein sequence ID" value="ROW11437.1"/>
    <property type="molecule type" value="Genomic_DNA"/>
</dbReference>
<keyword evidence="3" id="KW-0732">Signal</keyword>
<keyword evidence="2" id="KW-0378">Hydrolase</keyword>
<comment type="similarity">
    <text evidence="1 2">Belongs to the glycosyl hydrolase 12 (cellulase H) family.</text>
</comment>
<dbReference type="PANTHER" id="PTHR34002:SF9">
    <property type="entry name" value="XYLOGLUCAN-SPECIFIC ENDO-BETA-1,4-GLUCANASE A"/>
    <property type="match status" value="1"/>
</dbReference>
<dbReference type="OrthoDB" id="95118at2759"/>
<proteinExistence type="inferred from homology"/>
<dbReference type="InterPro" id="IPR002594">
    <property type="entry name" value="GH12"/>
</dbReference>
<name>A0A423X6M7_9PEZI</name>
<comment type="caution">
    <text evidence="4">The sequence shown here is derived from an EMBL/GenBank/DDBJ whole genome shotgun (WGS) entry which is preliminary data.</text>
</comment>
<dbReference type="PANTHER" id="PTHR34002">
    <property type="entry name" value="BLR1656 PROTEIN"/>
    <property type="match status" value="1"/>
</dbReference>
<sequence length="253" mass="26507">MKFTAEIASVVLAATSAMAAPGKPVKKSGLSARSTQLCDSWAEVTAGQYTIYQNNWGSSSADSGSQCTTYDSIQDTTVSWSTSWTWEGGDSSVKSYSNVALESVNKQLSAVSSIPSTWSWSYDGSSIVADVSYDLWLAPTSGGTNSYEIMVWLAAYGGAGPISSTGSAVASPTIGGYTFDLYSGPNGDTTVYSFVATDAITSFSGDMMDFFSYLVDNEGVSDSNYITSLQAGTEPFTGSDCVFSTSAYSISVS</sequence>
<evidence type="ECO:0000256" key="1">
    <source>
        <dbReference type="ARBA" id="ARBA00005519"/>
    </source>
</evidence>
<organism evidence="4 5">
    <name type="scientific">Cytospora schulzeri</name>
    <dbReference type="NCBI Taxonomy" id="448051"/>
    <lineage>
        <taxon>Eukaryota</taxon>
        <taxon>Fungi</taxon>
        <taxon>Dikarya</taxon>
        <taxon>Ascomycota</taxon>
        <taxon>Pezizomycotina</taxon>
        <taxon>Sordariomycetes</taxon>
        <taxon>Sordariomycetidae</taxon>
        <taxon>Diaporthales</taxon>
        <taxon>Cytosporaceae</taxon>
        <taxon>Cytospora</taxon>
    </lineage>
</organism>
<dbReference type="GO" id="GO:0008810">
    <property type="term" value="F:cellulase activity"/>
    <property type="evidence" value="ECO:0007669"/>
    <property type="project" value="InterPro"/>
</dbReference>
<keyword evidence="5" id="KW-1185">Reference proteome</keyword>
<gene>
    <name evidence="4" type="ORF">VMCG_01180</name>
</gene>
<dbReference type="Proteomes" id="UP000283895">
    <property type="component" value="Unassembled WGS sequence"/>
</dbReference>
<evidence type="ECO:0000313" key="4">
    <source>
        <dbReference type="EMBL" id="ROW11437.1"/>
    </source>
</evidence>
<dbReference type="AlphaFoldDB" id="A0A423X6M7"/>
<evidence type="ECO:0008006" key="6">
    <source>
        <dbReference type="Google" id="ProtNLM"/>
    </source>
</evidence>
<dbReference type="Pfam" id="PF01670">
    <property type="entry name" value="Glyco_hydro_12"/>
    <property type="match status" value="1"/>
</dbReference>
<accession>A0A423X6M7</accession>
<dbReference type="InterPro" id="IPR013320">
    <property type="entry name" value="ConA-like_dom_sf"/>
</dbReference>
<evidence type="ECO:0000313" key="5">
    <source>
        <dbReference type="Proteomes" id="UP000283895"/>
    </source>
</evidence>
<dbReference type="SUPFAM" id="SSF49899">
    <property type="entry name" value="Concanavalin A-like lectins/glucanases"/>
    <property type="match status" value="1"/>
</dbReference>
<dbReference type="GO" id="GO:0000272">
    <property type="term" value="P:polysaccharide catabolic process"/>
    <property type="evidence" value="ECO:0007669"/>
    <property type="project" value="UniProtKB-KW"/>
</dbReference>
<dbReference type="STRING" id="356882.A0A423X6M7"/>
<keyword evidence="2" id="KW-0624">Polysaccharide degradation</keyword>
<protein>
    <recommendedName>
        <fullName evidence="6">Xyloglucan-specific endo-beta-1,4-glucanase A</fullName>
    </recommendedName>
</protein>
<dbReference type="Gene3D" id="2.60.120.180">
    <property type="match status" value="1"/>
</dbReference>
<dbReference type="InterPro" id="IPR013319">
    <property type="entry name" value="GH11/12"/>
</dbReference>
<reference evidence="4 5" key="1">
    <citation type="submission" date="2015-09" db="EMBL/GenBank/DDBJ databases">
        <title>Host preference determinants of Valsa canker pathogens revealed by comparative genomics.</title>
        <authorList>
            <person name="Yin Z."/>
            <person name="Huang L."/>
        </authorList>
    </citation>
    <scope>NUCLEOTIDE SEQUENCE [LARGE SCALE GENOMIC DNA]</scope>
    <source>
        <strain evidence="4 5">03-1</strain>
    </source>
</reference>
<keyword evidence="2" id="KW-0326">Glycosidase</keyword>
<evidence type="ECO:0000256" key="3">
    <source>
        <dbReference type="SAM" id="SignalP"/>
    </source>
</evidence>
<keyword evidence="2" id="KW-0119">Carbohydrate metabolism</keyword>
<feature type="chain" id="PRO_5019579682" description="Xyloglucan-specific endo-beta-1,4-glucanase A" evidence="3">
    <location>
        <begin position="20"/>
        <end position="253"/>
    </location>
</feature>
<feature type="signal peptide" evidence="3">
    <location>
        <begin position="1"/>
        <end position="19"/>
    </location>
</feature>
<evidence type="ECO:0000256" key="2">
    <source>
        <dbReference type="RuleBase" id="RU361163"/>
    </source>
</evidence>